<organism evidence="1 2">
    <name type="scientific">Paraglaciecola arctica BSs20135</name>
    <dbReference type="NCBI Taxonomy" id="493475"/>
    <lineage>
        <taxon>Bacteria</taxon>
        <taxon>Pseudomonadati</taxon>
        <taxon>Pseudomonadota</taxon>
        <taxon>Gammaproteobacteria</taxon>
        <taxon>Alteromonadales</taxon>
        <taxon>Alteromonadaceae</taxon>
        <taxon>Paraglaciecola</taxon>
    </lineage>
</organism>
<evidence type="ECO:0000313" key="1">
    <source>
        <dbReference type="EMBL" id="GAC21280.1"/>
    </source>
</evidence>
<protein>
    <recommendedName>
        <fullName evidence="3">Protein containing plastocyanin/azurin family domain</fullName>
    </recommendedName>
</protein>
<dbReference type="OrthoDB" id="9772097at2"/>
<reference evidence="1 2" key="1">
    <citation type="journal article" date="2017" name="Antonie Van Leeuwenhoek">
        <title>Rhizobium rhizosphaerae sp. nov., a novel species isolated from rice rhizosphere.</title>
        <authorList>
            <person name="Zhao J.J."/>
            <person name="Zhang J."/>
            <person name="Zhang R.J."/>
            <person name="Zhang C.W."/>
            <person name="Yin H.Q."/>
            <person name="Zhang X.X."/>
        </authorList>
    </citation>
    <scope>NUCLEOTIDE SEQUENCE [LARGE SCALE GENOMIC DNA]</scope>
    <source>
        <strain evidence="1 2">BSs20135</strain>
    </source>
</reference>
<sequence>MKTPIFGSNCNFITQRIDICSFLIFLLLWCFNVSAESIRVVDQFGNPVENVVVSFNGDAPSTLNITDVAIMDQVNLQFLPQVLIIQKNQSVAFPNSDNTRHHIYSFSKPKPFEIKMFNGGESKQLTFEQSGIVVLGCNIHDQMVGYIYVAENNYTSITNAQGIAEVPTAGIAVKLWHPKLSANKSDRKDILLPSEFTQSPFVIELTLLEEIVPATQRTFKSKKFARGNK</sequence>
<dbReference type="AlphaFoldDB" id="K6ZCY7"/>
<keyword evidence="2" id="KW-1185">Reference proteome</keyword>
<dbReference type="eggNOG" id="COG3794">
    <property type="taxonomic scope" value="Bacteria"/>
</dbReference>
<evidence type="ECO:0000313" key="2">
    <source>
        <dbReference type="Proteomes" id="UP000006327"/>
    </source>
</evidence>
<dbReference type="InterPro" id="IPR008972">
    <property type="entry name" value="Cupredoxin"/>
</dbReference>
<gene>
    <name evidence="1" type="ORF">GARC_4338</name>
</gene>
<proteinExistence type="predicted"/>
<dbReference type="STRING" id="493475.GARC_4338"/>
<name>K6ZCY7_9ALTE</name>
<dbReference type="Proteomes" id="UP000006327">
    <property type="component" value="Unassembled WGS sequence"/>
</dbReference>
<dbReference type="RefSeq" id="WP_007624029.1">
    <property type="nucleotide sequence ID" value="NZ_BAEO01000062.1"/>
</dbReference>
<dbReference type="Gene3D" id="2.60.40.420">
    <property type="entry name" value="Cupredoxins - blue copper proteins"/>
    <property type="match status" value="1"/>
</dbReference>
<dbReference type="EMBL" id="BAEO01000062">
    <property type="protein sequence ID" value="GAC21280.1"/>
    <property type="molecule type" value="Genomic_DNA"/>
</dbReference>
<accession>K6ZCY7</accession>
<evidence type="ECO:0008006" key="3">
    <source>
        <dbReference type="Google" id="ProtNLM"/>
    </source>
</evidence>
<dbReference type="SUPFAM" id="SSF49503">
    <property type="entry name" value="Cupredoxins"/>
    <property type="match status" value="1"/>
</dbReference>
<comment type="caution">
    <text evidence="1">The sequence shown here is derived from an EMBL/GenBank/DDBJ whole genome shotgun (WGS) entry which is preliminary data.</text>
</comment>